<gene>
    <name evidence="1" type="ORF">D7X12_03835</name>
</gene>
<dbReference type="EMBL" id="RAWG01000015">
    <property type="protein sequence ID" value="RKH47019.1"/>
    <property type="molecule type" value="Genomic_DNA"/>
</dbReference>
<keyword evidence="2" id="KW-1185">Reference proteome</keyword>
<comment type="caution">
    <text evidence="1">The sequence shown here is derived from an EMBL/GenBank/DDBJ whole genome shotgun (WGS) entry which is preliminary data.</text>
</comment>
<protein>
    <submittedName>
        <fullName evidence="1">Uncharacterized protein</fullName>
    </submittedName>
</protein>
<dbReference type="AlphaFoldDB" id="A0A3A8NU82"/>
<dbReference type="Gene3D" id="1.25.40.10">
    <property type="entry name" value="Tetratricopeptide repeat domain"/>
    <property type="match status" value="1"/>
</dbReference>
<dbReference type="RefSeq" id="WP_120623906.1">
    <property type="nucleotide sequence ID" value="NZ_RAWG01000015.1"/>
</dbReference>
<sequence length="753" mass="82060">MSLTPPSDPSGLLERAPRLAQMLPDEALASALARGDAWTVRAVLVQRLQHEPPGPTRELLAALVEDRAAFVTTVRTPRMRSVLGTGLQWQGRPPPEAPQAPFVATRTVSVLGLSVWPLDDYLVRGGTGAPLQVIGQVPPPAGRGWRRAGVVAGVVLGVCLGAAVAGVLLDARKVRAVSVINGLSRPVEVSIGTQRWVVAPGTQEQGRVKLEDAALHARASWPGAARPFEDVVLPTDGERLIYNVRGAAMLEGHRAFTADGSSLERRPLTGTGELLFPEEVLSVAQAHWESTVRAHMDAGDWRLAGRVASAVAEVDPLNPRARELAARCFLLAEAQAPAHLPDALRSRDTVGFANMLMQRWQEDLGAQSLAQDLHGFVGTGAQARARYIEHAKQFPDSPLAHLYLTRANTRELPLAQALPAYEELARRFPNSPEAGLALLEVRWLHELEDPRPPRQPDWDPSKERVLETARLADPLVERHPPRTVEALELLVRVYLRAWRRDAATALVHRFGLDPRNRSWDFLVLAGRVANVAGPAHTPYVLRDWIPAAMSRQPERMLLLDLLTGQRLPKDAELAALSPSTDRDVLRLTRDVLTRPTRAREQAAKASEAVLSRLEPEVAALLALELTRTGDAQAKRLFQASLPLVLAREPLLKFLQAGTVTPAFSRLPQGLRAAALLVRARGESKEGFPVFTARLEGLEGLDALQGFAPRAADAWLRGAFDACRDTKVPDCEARVVRPTGRPLPKARKANGADP</sequence>
<dbReference type="OrthoDB" id="5479210at2"/>
<dbReference type="InterPro" id="IPR011990">
    <property type="entry name" value="TPR-like_helical_dom_sf"/>
</dbReference>
<reference evidence="2" key="1">
    <citation type="submission" date="2018-09" db="EMBL/GenBank/DDBJ databases">
        <authorList>
            <person name="Livingstone P.G."/>
            <person name="Whitworth D.E."/>
        </authorList>
    </citation>
    <scope>NUCLEOTIDE SEQUENCE [LARGE SCALE GENOMIC DNA]</scope>
    <source>
        <strain evidence="2">CA040B</strain>
    </source>
</reference>
<evidence type="ECO:0000313" key="1">
    <source>
        <dbReference type="EMBL" id="RKH47019.1"/>
    </source>
</evidence>
<dbReference type="Proteomes" id="UP000273405">
    <property type="component" value="Unassembled WGS sequence"/>
</dbReference>
<evidence type="ECO:0000313" key="2">
    <source>
        <dbReference type="Proteomes" id="UP000273405"/>
    </source>
</evidence>
<accession>A0A3A8NU82</accession>
<name>A0A3A8NU82_9BACT</name>
<organism evidence="1 2">
    <name type="scientific">Corallococcus sicarius</name>
    <dbReference type="NCBI Taxonomy" id="2316726"/>
    <lineage>
        <taxon>Bacteria</taxon>
        <taxon>Pseudomonadati</taxon>
        <taxon>Myxococcota</taxon>
        <taxon>Myxococcia</taxon>
        <taxon>Myxococcales</taxon>
        <taxon>Cystobacterineae</taxon>
        <taxon>Myxococcaceae</taxon>
        <taxon>Corallococcus</taxon>
    </lineage>
</organism>
<proteinExistence type="predicted"/>